<dbReference type="InParanoid" id="A0A166NC66"/>
<dbReference type="EMBL" id="KV426705">
    <property type="protein sequence ID" value="KZV78992.1"/>
    <property type="molecule type" value="Genomic_DNA"/>
</dbReference>
<dbReference type="SUPFAM" id="SSF47113">
    <property type="entry name" value="Histone-fold"/>
    <property type="match status" value="1"/>
</dbReference>
<feature type="compositionally biased region" description="Low complexity" evidence="1">
    <location>
        <begin position="159"/>
        <end position="171"/>
    </location>
</feature>
<dbReference type="Proteomes" id="UP000077266">
    <property type="component" value="Unassembled WGS sequence"/>
</dbReference>
<dbReference type="OrthoDB" id="436852at2759"/>
<dbReference type="Gene3D" id="1.10.20.10">
    <property type="entry name" value="Histone, subunit A"/>
    <property type="match status" value="1"/>
</dbReference>
<dbReference type="InterPro" id="IPR009072">
    <property type="entry name" value="Histone-fold"/>
</dbReference>
<feature type="region of interest" description="Disordered" evidence="1">
    <location>
        <begin position="469"/>
        <end position="492"/>
    </location>
</feature>
<feature type="region of interest" description="Disordered" evidence="1">
    <location>
        <begin position="128"/>
        <end position="189"/>
    </location>
</feature>
<evidence type="ECO:0000313" key="2">
    <source>
        <dbReference type="EMBL" id="KZV78992.1"/>
    </source>
</evidence>
<evidence type="ECO:0000313" key="3">
    <source>
        <dbReference type="Proteomes" id="UP000077266"/>
    </source>
</evidence>
<feature type="compositionally biased region" description="Basic and acidic residues" evidence="1">
    <location>
        <begin position="253"/>
        <end position="264"/>
    </location>
</feature>
<organism evidence="2 3">
    <name type="scientific">Exidia glandulosa HHB12029</name>
    <dbReference type="NCBI Taxonomy" id="1314781"/>
    <lineage>
        <taxon>Eukaryota</taxon>
        <taxon>Fungi</taxon>
        <taxon>Dikarya</taxon>
        <taxon>Basidiomycota</taxon>
        <taxon>Agaricomycotina</taxon>
        <taxon>Agaricomycetes</taxon>
        <taxon>Auriculariales</taxon>
        <taxon>Exidiaceae</taxon>
        <taxon>Exidia</taxon>
    </lineage>
</organism>
<keyword evidence="3" id="KW-1185">Reference proteome</keyword>
<gene>
    <name evidence="2" type="ORF">EXIGLDRAFT_846967</name>
</gene>
<feature type="compositionally biased region" description="Pro residues" evidence="1">
    <location>
        <begin position="206"/>
        <end position="219"/>
    </location>
</feature>
<sequence length="518" mass="56236">MENVVIQQIISSCVHRTLHANHFSRSSSQASLVLSDLLSRYLAILTQTCARYAEHSGRTNINALDAVKAMGELGLELDELKEYADTEGRETRRYAEQTARRLDELLELKNFLREGRPQEREPARIIRYLPIPPGGLPPVEDDDETDRMDVDDQPDVVEPLSPVSNSPSGSPSRKRRREHDNDEDDDLPDKRIRLAAWDAPDHIPSFLPPLPQAKLPTPPATDGEDNREPEPSSSSAVPVAGSSSSAALVPVPPKDKDKEKEKRPTPAPVPDATASTGPALALASSSSSTADYRSSIPYEQSSLASVPEWHLPPPPPSVPVPQHRQTQTREMHRSLLEAYLHLLKERGIDNRSATTPARHRLTLAMTGLIVDHTRTETIFSLQPNEPRVSSQPPSGVKPLVAGGGRVSHPPTMSRGAIPGMGVGVGEGVGLLSLLAGRNVSSSILDRVSRMAPPPAQIRANGALAVYGAGTPAPWNPTPDQAQDDAKAGREPALTPAELYATWPIDSKDFRVATLKKKR</sequence>
<feature type="compositionally biased region" description="Low complexity" evidence="1">
    <location>
        <begin position="231"/>
        <end position="249"/>
    </location>
</feature>
<feature type="compositionally biased region" description="Acidic residues" evidence="1">
    <location>
        <begin position="139"/>
        <end position="155"/>
    </location>
</feature>
<accession>A0A166NC66</accession>
<dbReference type="GO" id="GO:0046982">
    <property type="term" value="F:protein heterodimerization activity"/>
    <property type="evidence" value="ECO:0007669"/>
    <property type="project" value="InterPro"/>
</dbReference>
<reference evidence="2 3" key="1">
    <citation type="journal article" date="2016" name="Mol. Biol. Evol.">
        <title>Comparative Genomics of Early-Diverging Mushroom-Forming Fungi Provides Insights into the Origins of Lignocellulose Decay Capabilities.</title>
        <authorList>
            <person name="Nagy L.G."/>
            <person name="Riley R."/>
            <person name="Tritt A."/>
            <person name="Adam C."/>
            <person name="Daum C."/>
            <person name="Floudas D."/>
            <person name="Sun H."/>
            <person name="Yadav J.S."/>
            <person name="Pangilinan J."/>
            <person name="Larsson K.H."/>
            <person name="Matsuura K."/>
            <person name="Barry K."/>
            <person name="Labutti K."/>
            <person name="Kuo R."/>
            <person name="Ohm R.A."/>
            <person name="Bhattacharya S.S."/>
            <person name="Shirouzu T."/>
            <person name="Yoshinaga Y."/>
            <person name="Martin F.M."/>
            <person name="Grigoriev I.V."/>
            <person name="Hibbett D.S."/>
        </authorList>
    </citation>
    <scope>NUCLEOTIDE SEQUENCE [LARGE SCALE GENOMIC DNA]</scope>
    <source>
        <strain evidence="2 3">HHB12029</strain>
    </source>
</reference>
<evidence type="ECO:0000256" key="1">
    <source>
        <dbReference type="SAM" id="MobiDB-lite"/>
    </source>
</evidence>
<dbReference type="AlphaFoldDB" id="A0A166NC66"/>
<name>A0A166NC66_EXIGL</name>
<proteinExistence type="predicted"/>
<feature type="compositionally biased region" description="Low complexity" evidence="1">
    <location>
        <begin position="272"/>
        <end position="290"/>
    </location>
</feature>
<dbReference type="STRING" id="1314781.A0A166NC66"/>
<evidence type="ECO:0008006" key="4">
    <source>
        <dbReference type="Google" id="ProtNLM"/>
    </source>
</evidence>
<feature type="region of interest" description="Disordered" evidence="1">
    <location>
        <begin position="202"/>
        <end position="293"/>
    </location>
</feature>
<protein>
    <recommendedName>
        <fullName evidence="4">Bromodomain associated domain-containing protein</fullName>
    </recommendedName>
</protein>